<keyword evidence="2 4" id="KW-0689">Ribosomal protein</keyword>
<dbReference type="NCBIfam" id="TIGR00165">
    <property type="entry name" value="S18"/>
    <property type="match status" value="1"/>
</dbReference>
<dbReference type="GO" id="GO:1990904">
    <property type="term" value="C:ribonucleoprotein complex"/>
    <property type="evidence" value="ECO:0007669"/>
    <property type="project" value="UniProtKB-KW"/>
</dbReference>
<feature type="region of interest" description="Disordered" evidence="5">
    <location>
        <begin position="70"/>
        <end position="104"/>
    </location>
</feature>
<organism evidence="6 7">
    <name type="scientific">Chondrus crispus</name>
    <name type="common">Carrageen Irish moss</name>
    <name type="synonym">Polymorpha crispa</name>
    <dbReference type="NCBI Taxonomy" id="2769"/>
    <lineage>
        <taxon>Eukaryota</taxon>
        <taxon>Rhodophyta</taxon>
        <taxon>Florideophyceae</taxon>
        <taxon>Rhodymeniophycidae</taxon>
        <taxon>Gigartinales</taxon>
        <taxon>Gigartinaceae</taxon>
        <taxon>Chondrus</taxon>
    </lineage>
</organism>
<evidence type="ECO:0000256" key="2">
    <source>
        <dbReference type="ARBA" id="ARBA00022980"/>
    </source>
</evidence>
<dbReference type="RefSeq" id="XP_005715540.1">
    <property type="nucleotide sequence ID" value="XM_005715483.1"/>
</dbReference>
<dbReference type="InterPro" id="IPR001648">
    <property type="entry name" value="Ribosomal_bS18"/>
</dbReference>
<accession>R7QE34</accession>
<evidence type="ECO:0000256" key="1">
    <source>
        <dbReference type="ARBA" id="ARBA00005589"/>
    </source>
</evidence>
<comment type="similarity">
    <text evidence="1 4">Belongs to the bacterial ribosomal protein bS18 family.</text>
</comment>
<dbReference type="GO" id="GO:0070181">
    <property type="term" value="F:small ribosomal subunit rRNA binding"/>
    <property type="evidence" value="ECO:0007669"/>
    <property type="project" value="TreeGrafter"/>
</dbReference>
<dbReference type="PRINTS" id="PR00974">
    <property type="entry name" value="RIBOSOMALS18"/>
</dbReference>
<evidence type="ECO:0008006" key="8">
    <source>
        <dbReference type="Google" id="ProtNLM"/>
    </source>
</evidence>
<dbReference type="Gene3D" id="4.10.640.10">
    <property type="entry name" value="Ribosomal protein S18"/>
    <property type="match status" value="1"/>
</dbReference>
<evidence type="ECO:0000313" key="6">
    <source>
        <dbReference type="EMBL" id="CDF35721.1"/>
    </source>
</evidence>
<keyword evidence="3 4" id="KW-0687">Ribonucleoprotein</keyword>
<evidence type="ECO:0000313" key="7">
    <source>
        <dbReference type="Proteomes" id="UP000012073"/>
    </source>
</evidence>
<dbReference type="AlphaFoldDB" id="R7QE34"/>
<dbReference type="EMBL" id="HG001742">
    <property type="protein sequence ID" value="CDF35721.1"/>
    <property type="molecule type" value="Genomic_DNA"/>
</dbReference>
<dbReference type="KEGG" id="ccp:CHC_T00004184001"/>
<dbReference type="GO" id="GO:0003735">
    <property type="term" value="F:structural constituent of ribosome"/>
    <property type="evidence" value="ECO:0007669"/>
    <property type="project" value="InterPro"/>
</dbReference>
<proteinExistence type="inferred from homology"/>
<dbReference type="Gramene" id="CDF35721">
    <property type="protein sequence ID" value="CDF35721"/>
    <property type="gene ID" value="CHC_T00004184001"/>
</dbReference>
<dbReference type="OrthoDB" id="21463at2759"/>
<dbReference type="STRING" id="2769.R7QE34"/>
<dbReference type="PANTHER" id="PTHR13479">
    <property type="entry name" value="30S RIBOSOMAL PROTEIN S18"/>
    <property type="match status" value="1"/>
</dbReference>
<name>R7QE34_CHOCR</name>
<dbReference type="SUPFAM" id="SSF46911">
    <property type="entry name" value="Ribosomal protein S18"/>
    <property type="match status" value="1"/>
</dbReference>
<keyword evidence="7" id="KW-1185">Reference proteome</keyword>
<evidence type="ECO:0000256" key="5">
    <source>
        <dbReference type="SAM" id="MobiDB-lite"/>
    </source>
</evidence>
<dbReference type="GeneID" id="17323255"/>
<dbReference type="GO" id="GO:0005840">
    <property type="term" value="C:ribosome"/>
    <property type="evidence" value="ECO:0007669"/>
    <property type="project" value="UniProtKB-KW"/>
</dbReference>
<dbReference type="Pfam" id="PF01084">
    <property type="entry name" value="Ribosomal_S18"/>
    <property type="match status" value="1"/>
</dbReference>
<dbReference type="Proteomes" id="UP000012073">
    <property type="component" value="Unassembled WGS sequence"/>
</dbReference>
<evidence type="ECO:0000256" key="4">
    <source>
        <dbReference type="RuleBase" id="RU003910"/>
    </source>
</evidence>
<evidence type="ECO:0000256" key="3">
    <source>
        <dbReference type="ARBA" id="ARBA00023274"/>
    </source>
</evidence>
<feature type="compositionally biased region" description="Basic and acidic residues" evidence="5">
    <location>
        <begin position="86"/>
        <end position="102"/>
    </location>
</feature>
<dbReference type="GO" id="GO:0006412">
    <property type="term" value="P:translation"/>
    <property type="evidence" value="ECO:0007669"/>
    <property type="project" value="InterPro"/>
</dbReference>
<gene>
    <name evidence="6" type="ORF">CHC_T00004184001</name>
</gene>
<reference evidence="7" key="1">
    <citation type="journal article" date="2013" name="Proc. Natl. Acad. Sci. U.S.A.">
        <title>Genome structure and metabolic features in the red seaweed Chondrus crispus shed light on evolution of the Archaeplastida.</title>
        <authorList>
            <person name="Collen J."/>
            <person name="Porcel B."/>
            <person name="Carre W."/>
            <person name="Ball S.G."/>
            <person name="Chaparro C."/>
            <person name="Tonon T."/>
            <person name="Barbeyron T."/>
            <person name="Michel G."/>
            <person name="Noel B."/>
            <person name="Valentin K."/>
            <person name="Elias M."/>
            <person name="Artiguenave F."/>
            <person name="Arun A."/>
            <person name="Aury J.M."/>
            <person name="Barbosa-Neto J.F."/>
            <person name="Bothwell J.H."/>
            <person name="Bouget F.Y."/>
            <person name="Brillet L."/>
            <person name="Cabello-Hurtado F."/>
            <person name="Capella-Gutierrez S."/>
            <person name="Charrier B."/>
            <person name="Cladiere L."/>
            <person name="Cock J.M."/>
            <person name="Coelho S.M."/>
            <person name="Colleoni C."/>
            <person name="Czjzek M."/>
            <person name="Da Silva C."/>
            <person name="Delage L."/>
            <person name="Denoeud F."/>
            <person name="Deschamps P."/>
            <person name="Dittami S.M."/>
            <person name="Gabaldon T."/>
            <person name="Gachon C.M."/>
            <person name="Groisillier A."/>
            <person name="Herve C."/>
            <person name="Jabbari K."/>
            <person name="Katinka M."/>
            <person name="Kloareg B."/>
            <person name="Kowalczyk N."/>
            <person name="Labadie K."/>
            <person name="Leblanc C."/>
            <person name="Lopez P.J."/>
            <person name="McLachlan D.H."/>
            <person name="Meslet-Cladiere L."/>
            <person name="Moustafa A."/>
            <person name="Nehr Z."/>
            <person name="Nyvall Collen P."/>
            <person name="Panaud O."/>
            <person name="Partensky F."/>
            <person name="Poulain J."/>
            <person name="Rensing S.A."/>
            <person name="Rousvoal S."/>
            <person name="Samson G."/>
            <person name="Symeonidi A."/>
            <person name="Weissenbach J."/>
            <person name="Zambounis A."/>
            <person name="Wincker P."/>
            <person name="Boyen C."/>
        </authorList>
    </citation>
    <scope>NUCLEOTIDE SEQUENCE [LARGE SCALE GENOMIC DNA]</scope>
    <source>
        <strain evidence="7">cv. Stackhouse</strain>
    </source>
</reference>
<sequence>MPPSRRLPRARSRSAQLLRLPEPPRIVPTKAQTREVEAKRFSMQSLRRSLVQPSLYVRSKACCGPGLQRFFATGDQGERPPSSGSLDRRENDRESLFSRENTEGIAPGELSRMRVAYGLLKEHVEALEQDFDGVDPHTNPLLDPRSFDVRKMPKLPKEVLEQFRRDLPAEVASSSRPVSTRGIWDALSSSSGAAGAMSPELHDENAAEWAVVDERTMDSQQFSRMQRQSFRSTVDVPFRADPLSAVRRKRKKKSCPLQDERGRVKVDFRAGGTLRPYLTEGGKIIPKRKSGLSAKAQRKLSKAIKTARTMAIIAREPRGTLTYEELTQHGCLRRLHEAAATRPVNQR</sequence>
<dbReference type="PANTHER" id="PTHR13479:SF40">
    <property type="entry name" value="SMALL RIBOSOMAL SUBUNIT PROTEIN BS18M"/>
    <property type="match status" value="1"/>
</dbReference>
<protein>
    <recommendedName>
        <fullName evidence="8">Ribosomal protein S18</fullName>
    </recommendedName>
</protein>
<dbReference type="InterPro" id="IPR036870">
    <property type="entry name" value="Ribosomal_bS18_sf"/>
</dbReference>